<dbReference type="GO" id="GO:0005874">
    <property type="term" value="C:microtubule"/>
    <property type="evidence" value="ECO:0007669"/>
    <property type="project" value="UniProtKB-KW"/>
</dbReference>
<evidence type="ECO:0000256" key="19">
    <source>
        <dbReference type="ARBA" id="ARBA00064223"/>
    </source>
</evidence>
<dbReference type="GeneID" id="113209376"/>
<dbReference type="GO" id="GO:0060294">
    <property type="term" value="P:cilium movement involved in cell motility"/>
    <property type="evidence" value="ECO:0007669"/>
    <property type="project" value="UniProtKB-ARBA"/>
</dbReference>
<dbReference type="InterPro" id="IPR024743">
    <property type="entry name" value="Dynein_HC_stalk"/>
</dbReference>
<dbReference type="Pfam" id="PF17852">
    <property type="entry name" value="Dynein_AAA_lid"/>
    <property type="match status" value="1"/>
</dbReference>
<dbReference type="FunFam" id="3.40.50.300:FF:000044">
    <property type="entry name" value="Dynein heavy chain 5, axonemal"/>
    <property type="match status" value="1"/>
</dbReference>
<dbReference type="InterPro" id="IPR043160">
    <property type="entry name" value="Dynein_C_barrel"/>
</dbReference>
<dbReference type="FunFam" id="3.20.180.20:FF:000001">
    <property type="entry name" value="Dynein axonemal heavy chain 5"/>
    <property type="match status" value="1"/>
</dbReference>
<dbReference type="SUPFAM" id="SSF52540">
    <property type="entry name" value="P-loop containing nucleoside triphosphate hydrolases"/>
    <property type="match status" value="4"/>
</dbReference>
<evidence type="ECO:0000313" key="27">
    <source>
        <dbReference type="Proteomes" id="UP000504606"/>
    </source>
</evidence>
<dbReference type="FunFam" id="1.10.287.2620:FF:000002">
    <property type="entry name" value="Dynein heavy chain 2, axonemal"/>
    <property type="match status" value="1"/>
</dbReference>
<dbReference type="InterPro" id="IPR027417">
    <property type="entry name" value="P-loop_NTPase"/>
</dbReference>
<keyword evidence="8" id="KW-0067">ATP-binding</keyword>
<keyword evidence="14" id="KW-0206">Cytoskeleton</keyword>
<evidence type="ECO:0000256" key="24">
    <source>
        <dbReference type="SAM" id="Coils"/>
    </source>
</evidence>
<keyword evidence="9" id="KW-0282">Flagellum</keyword>
<dbReference type="Pfam" id="PF18199">
    <property type="entry name" value="Dynein_C"/>
    <property type="match status" value="1"/>
</dbReference>
<dbReference type="Pfam" id="PF08385">
    <property type="entry name" value="DHC_N1"/>
    <property type="match status" value="1"/>
</dbReference>
<dbReference type="GO" id="GO:0045505">
    <property type="term" value="F:dynein intermediate chain binding"/>
    <property type="evidence" value="ECO:0007669"/>
    <property type="project" value="InterPro"/>
</dbReference>
<keyword evidence="5" id="KW-0677">Repeat</keyword>
<comment type="function">
    <text evidence="16">As part of the axonemal inner dynein arm complex plays a central role in ciliary beat. Expressed in sperm flagellum, it is required for sperm motility. Dyneins are microtubule-based molecular motors possessing ATPase activities that can convert the chemical energy of ATP into relative sliding between adjacent microtubule doublets to generate ciliary bending.</text>
</comment>
<dbReference type="FunFam" id="1.10.8.710:FF:000001">
    <property type="entry name" value="Dynein axonemal heavy chain 2"/>
    <property type="match status" value="1"/>
</dbReference>
<dbReference type="FunFam" id="1.10.8.1220:FF:000001">
    <property type="entry name" value="Dynein axonemal heavy chain 5"/>
    <property type="match status" value="1"/>
</dbReference>
<evidence type="ECO:0000256" key="13">
    <source>
        <dbReference type="ARBA" id="ARBA00023175"/>
    </source>
</evidence>
<dbReference type="Pfam" id="PF18198">
    <property type="entry name" value="AAA_lid_11"/>
    <property type="match status" value="1"/>
</dbReference>
<feature type="coiled-coil region" evidence="24">
    <location>
        <begin position="3128"/>
        <end position="3176"/>
    </location>
</feature>
<dbReference type="InterPro" id="IPR042219">
    <property type="entry name" value="AAA_lid_11_sf"/>
</dbReference>
<dbReference type="CTD" id="3355181"/>
<evidence type="ECO:0000256" key="5">
    <source>
        <dbReference type="ARBA" id="ARBA00022737"/>
    </source>
</evidence>
<dbReference type="Proteomes" id="UP000504606">
    <property type="component" value="Unplaced"/>
</dbReference>
<evidence type="ECO:0000256" key="21">
    <source>
        <dbReference type="ARBA" id="ARBA00077719"/>
    </source>
</evidence>
<organism evidence="27 28">
    <name type="scientific">Frankliniella occidentalis</name>
    <name type="common">Western flower thrips</name>
    <name type="synonym">Euthrips occidentalis</name>
    <dbReference type="NCBI Taxonomy" id="133901"/>
    <lineage>
        <taxon>Eukaryota</taxon>
        <taxon>Metazoa</taxon>
        <taxon>Ecdysozoa</taxon>
        <taxon>Arthropoda</taxon>
        <taxon>Hexapoda</taxon>
        <taxon>Insecta</taxon>
        <taxon>Pterygota</taxon>
        <taxon>Neoptera</taxon>
        <taxon>Paraneoptera</taxon>
        <taxon>Thysanoptera</taxon>
        <taxon>Terebrantia</taxon>
        <taxon>Thripoidea</taxon>
        <taxon>Thripidae</taxon>
        <taxon>Frankliniella</taxon>
    </lineage>
</organism>
<dbReference type="Gene3D" id="3.10.490.20">
    <property type="match status" value="1"/>
</dbReference>
<dbReference type="Gene3D" id="1.20.1270.280">
    <property type="match status" value="1"/>
</dbReference>
<dbReference type="GO" id="GO:0036156">
    <property type="term" value="C:inner dynein arm"/>
    <property type="evidence" value="ECO:0007669"/>
    <property type="project" value="UniProtKB-ARBA"/>
</dbReference>
<evidence type="ECO:0000256" key="2">
    <source>
        <dbReference type="ARBA" id="ARBA00008887"/>
    </source>
</evidence>
<feature type="region of interest" description="Disordered" evidence="25">
    <location>
        <begin position="1"/>
        <end position="52"/>
    </location>
</feature>
<dbReference type="SMART" id="SM00382">
    <property type="entry name" value="AAA"/>
    <property type="match status" value="2"/>
</dbReference>
<dbReference type="Gene3D" id="1.10.8.720">
    <property type="entry name" value="Region D6 of dynein motor"/>
    <property type="match status" value="1"/>
</dbReference>
<dbReference type="Pfam" id="PF12774">
    <property type="entry name" value="AAA_6"/>
    <property type="match status" value="1"/>
</dbReference>
<evidence type="ECO:0000256" key="12">
    <source>
        <dbReference type="ARBA" id="ARBA00023069"/>
    </source>
</evidence>
<dbReference type="InterPro" id="IPR041466">
    <property type="entry name" value="Dynein_AAA5_ext"/>
</dbReference>
<dbReference type="FunFam" id="3.40.50.300:FF:000153">
    <property type="entry name" value="Dynein axonemal heavy chain 1"/>
    <property type="match status" value="1"/>
</dbReference>
<keyword evidence="27" id="KW-1185">Reference proteome</keyword>
<dbReference type="GO" id="GO:0036159">
    <property type="term" value="P:inner dynein arm assembly"/>
    <property type="evidence" value="ECO:0007669"/>
    <property type="project" value="UniProtKB-ARBA"/>
</dbReference>
<evidence type="ECO:0000256" key="9">
    <source>
        <dbReference type="ARBA" id="ARBA00022846"/>
    </source>
</evidence>
<dbReference type="FunFam" id="1.20.140.100:FF:000006">
    <property type="entry name" value="dynein heavy chain 2, axonemal"/>
    <property type="match status" value="1"/>
</dbReference>
<comment type="subcellular location">
    <subcellularLocation>
        <location evidence="1">Cytoplasm</location>
        <location evidence="1">Cytoskeleton</location>
        <location evidence="1">Flagellum axoneme</location>
    </subcellularLocation>
</comment>
<evidence type="ECO:0000256" key="7">
    <source>
        <dbReference type="ARBA" id="ARBA00022803"/>
    </source>
</evidence>
<evidence type="ECO:0000256" key="15">
    <source>
        <dbReference type="ARBA" id="ARBA00023273"/>
    </source>
</evidence>
<evidence type="ECO:0000256" key="10">
    <source>
        <dbReference type="ARBA" id="ARBA00023017"/>
    </source>
</evidence>
<dbReference type="PANTHER" id="PTHR22878:SF68">
    <property type="entry name" value="DYNEIN HEAVY CHAIN 6, AXONEMAL-LIKE"/>
    <property type="match status" value="1"/>
</dbReference>
<dbReference type="Pfam" id="PF12780">
    <property type="entry name" value="AAA_8"/>
    <property type="match status" value="1"/>
</dbReference>
<dbReference type="Gene3D" id="1.20.920.20">
    <property type="match status" value="1"/>
</dbReference>
<evidence type="ECO:0000256" key="18">
    <source>
        <dbReference type="ARBA" id="ARBA00063032"/>
    </source>
</evidence>
<proteinExistence type="inferred from homology"/>
<dbReference type="InterPro" id="IPR013594">
    <property type="entry name" value="Dynein_heavy_tail"/>
</dbReference>
<evidence type="ECO:0000256" key="17">
    <source>
        <dbReference type="ARBA" id="ARBA00054075"/>
    </source>
</evidence>
<dbReference type="GO" id="GO:0005524">
    <property type="term" value="F:ATP binding"/>
    <property type="evidence" value="ECO:0007669"/>
    <property type="project" value="UniProtKB-KW"/>
</dbReference>
<dbReference type="InterPro" id="IPR041658">
    <property type="entry name" value="AAA_lid_11"/>
</dbReference>
<dbReference type="InterPro" id="IPR043157">
    <property type="entry name" value="Dynein_AAA1S"/>
</dbReference>
<evidence type="ECO:0000256" key="1">
    <source>
        <dbReference type="ARBA" id="ARBA00004611"/>
    </source>
</evidence>
<feature type="domain" description="AAA+ ATPase" evidence="26">
    <location>
        <begin position="1917"/>
        <end position="2053"/>
    </location>
</feature>
<comment type="function">
    <text evidence="17">Force generating protein of eukaryotic cilia and flagella. Produces force towards the minus ends of microtubules. Dynein has ATPase activity; the force-producing power stroke is thought to occur on release of ADP. Required for assembly of the I1 inner arm complex and its targeting to the appropriate axoneme location. Also required for phototaxis.</text>
</comment>
<dbReference type="FunFam" id="1.10.8.720:FF:000008">
    <property type="entry name" value="Dynein axonemal heavy chain 2"/>
    <property type="match status" value="1"/>
</dbReference>
<dbReference type="Gene3D" id="1.20.58.1120">
    <property type="match status" value="1"/>
</dbReference>
<keyword evidence="3" id="KW-0963">Cytoplasm</keyword>
<dbReference type="InterPro" id="IPR013602">
    <property type="entry name" value="Dynein_heavy_linker"/>
</dbReference>
<evidence type="ECO:0000256" key="16">
    <source>
        <dbReference type="ARBA" id="ARBA00053635"/>
    </source>
</evidence>
<dbReference type="Pfam" id="PF03028">
    <property type="entry name" value="Dynein_heavy"/>
    <property type="match status" value="1"/>
</dbReference>
<name>A0A9C6X002_FRAOC</name>
<dbReference type="FunFam" id="1.10.472.130:FF:000003">
    <property type="entry name" value="Dynein, axonemal, heavy chain 2"/>
    <property type="match status" value="1"/>
</dbReference>
<evidence type="ECO:0000256" key="11">
    <source>
        <dbReference type="ARBA" id="ARBA00023054"/>
    </source>
</evidence>
<dbReference type="Pfam" id="PF12775">
    <property type="entry name" value="AAA_7"/>
    <property type="match status" value="1"/>
</dbReference>
<comment type="similarity">
    <text evidence="2">Belongs to the dynein heavy chain family.</text>
</comment>
<dbReference type="Gene3D" id="3.40.50.300">
    <property type="entry name" value="P-loop containing nucleotide triphosphate hydrolases"/>
    <property type="match status" value="5"/>
</dbReference>
<dbReference type="InterPro" id="IPR035706">
    <property type="entry name" value="AAA_9"/>
</dbReference>
<dbReference type="FunFam" id="1.20.1270.280:FF:000007">
    <property type="entry name" value="dynein heavy chain 2, axonemal"/>
    <property type="match status" value="1"/>
</dbReference>
<dbReference type="PANTHER" id="PTHR22878">
    <property type="entry name" value="DYNEIN HEAVY CHAIN 6, AXONEMAL-LIKE-RELATED"/>
    <property type="match status" value="1"/>
</dbReference>
<comment type="subunit">
    <text evidence="18">The I1 inner arm complex (also known as the f dynein complex) is a two-headed isoform composed of two heavy chains (1-alpha and 1-beta), three intermediate chains and three light chains. I1 occupies a specific position proximal to the first radial spoke and repeats every 96 nm along the length of the axoneme.</text>
</comment>
<keyword evidence="15" id="KW-0966">Cell projection</keyword>
<dbReference type="FunFam" id="1.20.58.1120:FF:000001">
    <property type="entry name" value="dynein heavy chain 2, axonemal"/>
    <property type="match status" value="1"/>
</dbReference>
<dbReference type="InterPro" id="IPR024317">
    <property type="entry name" value="Dynein_heavy_chain_D4_dom"/>
</dbReference>
<dbReference type="Gene3D" id="1.20.140.100">
    <property type="entry name" value="Dynein heavy chain, N-terminal domain 2"/>
    <property type="match status" value="1"/>
</dbReference>
<dbReference type="Pfam" id="PF17857">
    <property type="entry name" value="AAA_lid_1"/>
    <property type="match status" value="1"/>
</dbReference>
<dbReference type="KEGG" id="foc:113209376"/>
<dbReference type="FunFam" id="3.40.50.300:FF:000049">
    <property type="entry name" value="Dynein, axonemal, heavy chain 5"/>
    <property type="match status" value="1"/>
</dbReference>
<evidence type="ECO:0000256" key="4">
    <source>
        <dbReference type="ARBA" id="ARBA00022701"/>
    </source>
</evidence>
<evidence type="ECO:0000256" key="3">
    <source>
        <dbReference type="ARBA" id="ARBA00022490"/>
    </source>
</evidence>
<dbReference type="OrthoDB" id="447173at2759"/>
<keyword evidence="10" id="KW-0243">Dynein</keyword>
<comment type="subunit">
    <text evidence="19">Part of the axonemal inner dynein arm complex that consists of at least two heavy chains and a number of intermediate and light chains. Interacts with DNAI4.</text>
</comment>
<dbReference type="GO" id="GO:0008017">
    <property type="term" value="F:microtubule binding"/>
    <property type="evidence" value="ECO:0007669"/>
    <property type="project" value="UniProtKB-ARBA"/>
</dbReference>
<dbReference type="InterPro" id="IPR003593">
    <property type="entry name" value="AAA+_ATPase"/>
</dbReference>
<dbReference type="Gene3D" id="1.10.472.130">
    <property type="match status" value="1"/>
</dbReference>
<evidence type="ECO:0000256" key="25">
    <source>
        <dbReference type="SAM" id="MobiDB-lite"/>
    </source>
</evidence>
<keyword evidence="13" id="KW-0505">Motor protein</keyword>
<dbReference type="Gene3D" id="6.10.140.1060">
    <property type="match status" value="1"/>
</dbReference>
<keyword evidence="7" id="KW-0802">TPR repeat</keyword>
<dbReference type="GO" id="GO:0008569">
    <property type="term" value="F:minus-end-directed microtubule motor activity"/>
    <property type="evidence" value="ECO:0007669"/>
    <property type="project" value="InterPro"/>
</dbReference>
<dbReference type="Gene3D" id="3.20.180.20">
    <property type="entry name" value="Dynein heavy chain, N-terminal domain 2"/>
    <property type="match status" value="1"/>
</dbReference>
<dbReference type="InterPro" id="IPR026983">
    <property type="entry name" value="DHC"/>
</dbReference>
<dbReference type="InterPro" id="IPR042228">
    <property type="entry name" value="Dynein_linker_3"/>
</dbReference>
<dbReference type="Pfam" id="PF12781">
    <property type="entry name" value="AAA_9"/>
    <property type="match status" value="1"/>
</dbReference>
<keyword evidence="4" id="KW-0493">Microtubule</keyword>
<dbReference type="Pfam" id="PF25007">
    <property type="entry name" value="DYH2-5-8_CC"/>
    <property type="match status" value="1"/>
</dbReference>
<dbReference type="Pfam" id="PF08393">
    <property type="entry name" value="DHC_N2"/>
    <property type="match status" value="1"/>
</dbReference>
<gene>
    <name evidence="28" type="primary">LOC113209376</name>
</gene>
<accession>A0A9C6X002</accession>
<dbReference type="Gene3D" id="1.10.8.1220">
    <property type="match status" value="1"/>
</dbReference>
<dbReference type="InterPro" id="IPR056759">
    <property type="entry name" value="DYH2-5-8_CC"/>
</dbReference>
<keyword evidence="12" id="KW-0969">Cilium</keyword>
<dbReference type="FunFam" id="3.10.490.20:FF:000008">
    <property type="entry name" value="dynein heavy chain 2, axonemal"/>
    <property type="match status" value="1"/>
</dbReference>
<dbReference type="InterPro" id="IPR004273">
    <property type="entry name" value="Dynein_heavy_D6_P-loop"/>
</dbReference>
<dbReference type="Gene3D" id="1.20.920.30">
    <property type="match status" value="1"/>
</dbReference>
<evidence type="ECO:0000256" key="23">
    <source>
        <dbReference type="ARBA" id="ARBA00082099"/>
    </source>
</evidence>
<feature type="coiled-coil region" evidence="24">
    <location>
        <begin position="3362"/>
        <end position="3424"/>
    </location>
</feature>
<evidence type="ECO:0000256" key="20">
    <source>
        <dbReference type="ARBA" id="ARBA00071813"/>
    </source>
</evidence>
<evidence type="ECO:0000256" key="6">
    <source>
        <dbReference type="ARBA" id="ARBA00022741"/>
    </source>
</evidence>
<feature type="domain" description="AAA+ ATPase" evidence="26">
    <location>
        <begin position="2528"/>
        <end position="2675"/>
    </location>
</feature>
<evidence type="ECO:0000313" key="28">
    <source>
        <dbReference type="RefSeq" id="XP_052125765.1"/>
    </source>
</evidence>
<evidence type="ECO:0000259" key="26">
    <source>
        <dbReference type="SMART" id="SM00382"/>
    </source>
</evidence>
<dbReference type="FunFam" id="1.20.920.30:FF:000005">
    <property type="entry name" value="Dynein, axonemal, heavy chain 2"/>
    <property type="match status" value="1"/>
</dbReference>
<dbReference type="Gene3D" id="1.10.8.710">
    <property type="match status" value="1"/>
</dbReference>
<dbReference type="InterPro" id="IPR042222">
    <property type="entry name" value="Dynein_2_N"/>
</dbReference>
<protein>
    <recommendedName>
        <fullName evidence="20">Dynein axonemal heavy chain 2</fullName>
    </recommendedName>
    <alternativeName>
        <fullName evidence="23">Axonemal beta dynein heavy chain 2</fullName>
    </alternativeName>
    <alternativeName>
        <fullName evidence="22">Ciliary dynein heavy chain 2</fullName>
    </alternativeName>
    <alternativeName>
        <fullName evidence="21">Dynein-1, subspecies f</fullName>
    </alternativeName>
</protein>
<dbReference type="RefSeq" id="XP_052125765.1">
    <property type="nucleotide sequence ID" value="XM_052269805.1"/>
</dbReference>
<feature type="compositionally biased region" description="Basic and acidic residues" evidence="25">
    <location>
        <begin position="29"/>
        <end position="46"/>
    </location>
</feature>
<dbReference type="InterPro" id="IPR041589">
    <property type="entry name" value="DNAH3_AAA_lid_1"/>
</dbReference>
<dbReference type="Pfam" id="PF12777">
    <property type="entry name" value="MT"/>
    <property type="match status" value="1"/>
</dbReference>
<sequence>MDGPPQGAPDTPTARSDYDDEENTVSTGKDSEIREEGEGGEEKETADLPPPVLINQYSPNDIQALVGKIKRCTTLFDLAEEDWNDEVYSVIKDYFELPGTEVLSIYFNDLKLEATLHIPTSPIRDLTYFIKDSNDIVTVENFHDFVMFGTMDTTVEGSLLAVLENVYAPVFFNTTTWPDSVKSDFCSQMHSFLGNLTDLRHKMLAVTVIYVPKEGLNVDVDEAQHDKELIKRLEGVVVHWMKQIRVALGDKDQSTINELLCPKDEFSFWKYRYENLRGLQHQLENKDLKHICNILNASQSAYINNFYLLQDEIMEALLEAKSNVEYLSLLMDPCNQLEEVESVSEIPERIPDILSLFRVIWNNSPYYNSTSRLTVLFRALSNQIILQCVSTVDLDEILHNGSTHSGIKILNNCITCCEHYKMLYDKIASAHVRHTNKSWDLDRATIFNHVDSFVQRCRDMIDVCEAMIVFGRVDETDDIAKPQFFGTRGSEFEKICDKIEHNFSSALQDIKDVQHTILDVQASSWYDSIFRFRKRIRDIEIIIDNLVAAAFENVKNVEEGIDVLWATYQYAKRPNLKDLFEKKTFQVYDSFSCAMLKMKTMLVADKEKHPFVMPSYSGRAMMALMKKRELGKVLDVNLFQFVIGLKCTYYAFFTLTSYIPKFLQKLNEAEWMILSRKGEEVRIHFKKLSESVDDYIRDLHRKWLFSLDDDVSKLLNRKLLVHSTSKPGLLEPNFDKQIKHIVQEAWYWSDMSMSVPTAVQQLANRWKSLSFLYESVLTVALDYNRIISSLSDEERLLFRELIKGCDKKINPGLQRYTWDTDVADIYMVECLSFTSLVQDIIDDYKSSVQQIVILCERICDSPLVNIPQTKAYELKDLDNLMYEYRKGVTIKIVQHYKDVIDYLWFVSEKFDDHMNDMVDHWARFISKMDLLVEESLKMCFKNSLQVMYEVLHGDGTTGPSPIIILRTDLVNNQITFEPTLLEVGTMVSRVLKSFLDSLKGVPRLWERFNTKVIHPSFYEVIENDEECKKLQANLNQEMANNVEQLKIHLKQWEPYRDIWEVNKDHCVSQYPKSNPTVAVFEADIARYARMVKFIEIHTTTLFTNELVEYHCLLNRYSDTANQVQMLETISPVHFLLINSTALKQAISEHCVMWSTKLCALLQSLAFEKIDHIFNYTSENAIRINEEPKNLKDLQESLALFDQLLSEVPEKEKEFPLIREQMIVLRKYEVEIPSNMQEAEQILDQRWQWYLDHLKSGEEMLATAKDIFQKGLLKEADELKLKARDLFLDFLQNGPFTSKWKAVDALAYIKKKRGELLDLRKLEAELGANLSIFHITYPDSVDLASLEKDLTALDVVWQITNKWDQTWDSYKFGKFLEIRSNEMDGTAQNLFRKLNVVQRELKDKDWEIITHTRERVETFRKTLPLITDLKNPAMRDRHWTAIQTALGRDFDHSSDDFTLGTIIDMGMQNYTETINIISVAATMELAIEHQLDSISEIWKETSLEMCSHGRVKNVYSLKGVDHIFEILGEHQVALASMKSTKYVDPFIDRVDFWEKTLSLILEVLEMTLVVQRQWLYLENIFTGEDIRKQLPKESEDFDELTSLWKEITGLMQSNTNAIKATHHLGLLDNLNQINSKFEDIQRALEKYLETKRHIFPRFYFISNEDLLELLANSKKPDLVQPHLKKLFCAINKLKVEKVIFKWECRGMFSLDGEFVPFSLPVVLEGPVEMWLCAIEEAMHITLREQLKQCCKALRKNLSKRDNWIKDWAGQLCITASQIQWTTSCTRTLTHCKIMDGKKPLKKLRKRMDQVLNKFSDAIRGNLTKIQRLKIVGMVTIEIHARDVIEQMYKAGCQDIQAFEWLKQLRFYWDKQIDDCVVRQTNTCFRYGYEYLGNSERLVITPLTDRCYITLTTALHLHRGGSPKGPAGTGKTETVKDLGKALGLYVIVINCSEGLDYKSIGKMFSGLSQTGAWGCFDEFNRINIEVLSVVAQQILCILTALSGKNKQFIFEGSEINLVDSCGIFITMNPGYAGRTELPDNLKSMFRPIAMMVPDSAMIAEIMLFAEGFRETKTLAKKVFTLFSLSKQQLSKQDHYEWGLRGLVTLIRYAGKKRRSQSHLPDEQVVLLAMKDMNLAKLAKDDVPLLLGILNDLFPEVDTPQIDYTELIEVVEAEFQDKKLQVTDIAKQKVIQLFETKNSRHSAVLVGKTGAAKSTTWKVLKGALTRLHLSGKTNYNKVEEFPINPKALNLAELYGEFNLATNEWMDGVISNIMRSSCASSTPDEKWVLFDGPVDAVWIENMNSVMDDNKVLTLVNSERITMPDQVSLLFEVEDLAEASPATVSRCGIVYNDYKDFGWKPYVDSWLETQNKHLSIQMKEYFEHYVNPVLEFKRLHCFEPIPVAEISAISTLCNLLSILATKENGVDPADEENFAPLSKLWFLFCMVWSLCAGVDEIGRRKLDNFVREMEGVFPLKDTIYEYYVDVRAVSFANWEDKLSDSWKFNASLPFFKIIVPTVDTVRYEFVISHLLKTGYRPLLVGPVGTGKTSTASTVLESMDRLKMFMLVINMSAQTTSKNVQDMIESRLEKRTKGVYVPREGKSMLTFMDDLNMPAKEVYGAQPPLELIRQWIDYGFWYDRAKQVRTFVKDIFLMAAMGPPGGGRNTISNRLLSRFSIINMTFPSEASILRIFGTMLNQHLSDFDEQLKQIASNITQATVDLYENVTRKMLPTPAKMHYLFNLRDISKVFQGLLRSHKDYQNTTNSLLRLWVHECFRVFSDRLVDKKDHDIFYDFVNDILGKYFEQTFHSVCPSKKPPIFGDFCNKSNIYEDLIDMPALRKFLNDLLQDYNMKPGIVPLDLVLFQDAIEHVTRIARVLTQPRGNMLLIGVGGSGRQSLSKIATLLCNLSVFRVEVTKFYRLQEFKEDMKLLYAMAGLENKPSCFLYSDAQITDERFVEVINNILSSGEVPNLYKPDEFEEIKNRLEDAIRRQKIPHTTEAIYNFLIDRVRSNLHVILCLSPIGEAFRDRLRQYPALINCTSIDWFMEWPKEALLEVADKYLRGVDLLVSITGAPIARVVETMEDTLFESPQDKIRAALSFIFSTVHSSVCYYSKKMMIEMKRYNYVTPTNYLELVAGYKKMLNEKRDELSNAANKLRSGLSKIDETREKVEVMSVELEVAQTQVMEFQKQCDDYLVIIVAQQREADLQQKEVAVKKLKIGEEEVVCKKLAATAQADLDEAMPALEEAMHALDALNKKDLTEIKSYPKPPYKVEMVMEAVMILKKVEPTWAEAKRQLGDVEFLNKLRDFDKDHISDRVLKKVGTYTSREEFDPEAVGVVSTAAKSLCMWVKAIEKYAKIYRIVAPKIEKRDAALASLREKQQMLAAAEAKLQELAETLERLKTEYDDKLKHKEELRDKAAQLLAKLERAAALVDGLAGERERWTQTVAHLDYQFDLLPGDVLLAIASVAYLGPFVTLYRDEMLEMWRKGIIEKEVPFSSDWSLFNFLTDPTTIREWNIQGLPTDLFSTENGVIVTRANRWPLIIDPQCQAWRWIRNMEEAQGLHVVDSGQHSFLQEIELAIKKGEPVLLQNVTETLDPAIEPILSKAIIQVGNTLQLKMGDHTVQYHPNFRFFMTTKLPNPHYAPEVSTKTTIVNFAIKEEGLEGQLLGIVVRKEKPELEEQKDQLVLSIADGKKTLKTLEDELLRLLNESEGSLLDNEELFSTLQVSKATSISITQSLQTSEITEIEIDSAREAYRPCAQRASILFFVLNDLSRIDPMYQFSLESYIQLFIISIEKSPKSSQREDRIVNLNEYHSYSFFKNTCRALFEKHKLLFAFFMCIRILEAQMKMSHVEYNFFLKGGVVLDRATQPDNPCAWLDPVCWDNITELDKLPGFHGLVSSFEQFARDWHSWYTQQNPENSPLIGEWQEQCTEFQRILIVRALRPDRVTFCVSAFIVNTLGTRFVEPPVLDIRSVFEDSIPQTPLIFVLSPGVDPTASLLQLAESMQMMDHFQSLSLGQGQAPIASRLMEKGIRDGDWVFLANCHLSLSWMPSLDKMIENLQSQNVHPRFRLWLSSSPTPGFPIPILQAGIKMTTEPPKGLKANLKRLYHSMTENTFAACKHAAKYKKLLFGLCFFHAILIERKKFQQLGWNIVYSFNDSDFEVSENLLSLYLDEYEDTPWDALKYLIAGVCYGGHVTDDWDRRLLQTYISQLFCNDALEPSFRLSSLTTYHIPRDGSLQSYRDYINVLPAIDDPLAFGQHPNADITALISETRILTETLTSIQSSSSGREGEKKEDQVSQLAADVLMKIPEPIDFERTENLIGSTKSPLDVVLLQEISRYNSLLVTIRDSLKDLQKAIRGEVVMSSQLEEILDCIYEGRVPPAWLRAYSSMMPLGSWTRDLSLRVEHFSHWAETTHSPVLFWLAAFTFPTGFLTAVLQTSARSLAVPIDTLSWEFTVLQVEENTLVTGPQEGVYIRSMFLEGAGWDRKTSCLVEPLPMQLIVSMPVIHFKPVEFAKKKTKGLYSCPCYYVPQRCGTQGREAFVLPVDLKCGAETSDHWVKRATALLLSLSI</sequence>
<keyword evidence="11 24" id="KW-0175">Coiled coil</keyword>
<evidence type="ECO:0000256" key="22">
    <source>
        <dbReference type="ARBA" id="ARBA00078558"/>
    </source>
</evidence>
<evidence type="ECO:0000256" key="14">
    <source>
        <dbReference type="ARBA" id="ARBA00023212"/>
    </source>
</evidence>
<evidence type="ECO:0000256" key="8">
    <source>
        <dbReference type="ARBA" id="ARBA00022840"/>
    </source>
</evidence>
<keyword evidence="6" id="KW-0547">Nucleotide-binding</keyword>
<dbReference type="GO" id="GO:0097729">
    <property type="term" value="C:9+2 motile cilium"/>
    <property type="evidence" value="ECO:0007669"/>
    <property type="project" value="UniProtKB-ARBA"/>
</dbReference>
<dbReference type="InterPro" id="IPR041228">
    <property type="entry name" value="Dynein_C"/>
</dbReference>
<dbReference type="Gene3D" id="1.10.287.2620">
    <property type="match status" value="1"/>
</dbReference>
<reference evidence="28" key="1">
    <citation type="submission" date="2025-08" db="UniProtKB">
        <authorList>
            <consortium name="RefSeq"/>
        </authorList>
    </citation>
    <scope>IDENTIFICATION</scope>
    <source>
        <tissue evidence="28">Whole organism</tissue>
    </source>
</reference>
<dbReference type="GO" id="GO:0051959">
    <property type="term" value="F:dynein light intermediate chain binding"/>
    <property type="evidence" value="ECO:0007669"/>
    <property type="project" value="InterPro"/>
</dbReference>
<dbReference type="FunFam" id="3.40.50.300:FF:002141">
    <property type="entry name" value="Dynein heavy chain"/>
    <property type="match status" value="1"/>
</dbReference>
<dbReference type="InterPro" id="IPR035699">
    <property type="entry name" value="AAA_6"/>
</dbReference>
<dbReference type="FunFam" id="1.20.920.20:FF:000001">
    <property type="entry name" value="dynein heavy chain 2, axonemal"/>
    <property type="match status" value="1"/>
</dbReference>